<feature type="region of interest" description="Disordered" evidence="1">
    <location>
        <begin position="1"/>
        <end position="158"/>
    </location>
</feature>
<feature type="region of interest" description="Disordered" evidence="1">
    <location>
        <begin position="430"/>
        <end position="579"/>
    </location>
</feature>
<sequence length="644" mass="71850">MTEDNENSGRLEEERHAVEIQHRDRSIKSPETTPQGSVLFRGSKAHNTFLRRSDLPNDNQSAKFERALNPIKPSSSLPSRPGSVSSETIEESNGSTRIRQAKRPHPKRGPAYGSSNGSGDDADDDERGIEDVAVDLENSDESGLKTEMERDLESDDELQSYQDDIERILGAAILGVKKILVQELSNCALLEATDNSGYSNTQSSSPRSQDSPVSSSSKAPHQPQRRKRARGDDRDPGDGGNESDDDEDDRPKKKNENPSPDRLPHRRLKCPFYQRQPEKDHIKRVHTQPLRCSRCWQEMKSDDAFMEHLQKEIICKKRPEPPDDRIRPQILKNLDFKKAPYAHAKNTEEKWKILYSVLFPNENDIPSPYDQHGMSPRFERVLHEALDEELTKELAPALAPILRRIKDRIPAIIENCRLRLMRMSPELDTVYTPSSSLSTIDSEQASQTHGTEPASRAMSRCSGSSSGGLTSSEECRGKAFGKRPQRSGALPSGSSMEDLQESRHGSSPGSSPDRSMLGVDTANNSQPGGNEDSIDLSTRDSSTLFAVPDSFPGSSIDSTEVRNSPHDKDQRRGLNKPYDNAQAATDATCSQYPPSDLSWSLVTTLDSQSEQNQNEYVHDCDPLPSTCGWRQLLKDIDFSQFIND</sequence>
<keyword evidence="3" id="KW-1185">Reference proteome</keyword>
<evidence type="ECO:0000313" key="2">
    <source>
        <dbReference type="EMBL" id="OCK74158.1"/>
    </source>
</evidence>
<reference evidence="2 3" key="1">
    <citation type="journal article" date="2016" name="Nat. Commun.">
        <title>Ectomycorrhizal ecology is imprinted in the genome of the dominant symbiotic fungus Cenococcum geophilum.</title>
        <authorList>
            <consortium name="DOE Joint Genome Institute"/>
            <person name="Peter M."/>
            <person name="Kohler A."/>
            <person name="Ohm R.A."/>
            <person name="Kuo A."/>
            <person name="Krutzmann J."/>
            <person name="Morin E."/>
            <person name="Arend M."/>
            <person name="Barry K.W."/>
            <person name="Binder M."/>
            <person name="Choi C."/>
            <person name="Clum A."/>
            <person name="Copeland A."/>
            <person name="Grisel N."/>
            <person name="Haridas S."/>
            <person name="Kipfer T."/>
            <person name="LaButti K."/>
            <person name="Lindquist E."/>
            <person name="Lipzen A."/>
            <person name="Maire R."/>
            <person name="Meier B."/>
            <person name="Mihaltcheva S."/>
            <person name="Molinier V."/>
            <person name="Murat C."/>
            <person name="Poggeler S."/>
            <person name="Quandt C.A."/>
            <person name="Sperisen C."/>
            <person name="Tritt A."/>
            <person name="Tisserant E."/>
            <person name="Crous P.W."/>
            <person name="Henrissat B."/>
            <person name="Nehls U."/>
            <person name="Egli S."/>
            <person name="Spatafora J.W."/>
            <person name="Grigoriev I.V."/>
            <person name="Martin F.M."/>
        </authorList>
    </citation>
    <scope>NUCLEOTIDE SEQUENCE [LARGE SCALE GENOMIC DNA]</scope>
    <source>
        <strain evidence="2 3">CBS 459.81</strain>
    </source>
</reference>
<accession>A0A8E2DYY9</accession>
<feature type="compositionally biased region" description="Polar residues" evidence="1">
    <location>
        <begin position="535"/>
        <end position="544"/>
    </location>
</feature>
<feature type="compositionally biased region" description="Basic residues" evidence="1">
    <location>
        <begin position="99"/>
        <end position="108"/>
    </location>
</feature>
<organism evidence="2 3">
    <name type="scientific">Lepidopterella palustris CBS 459.81</name>
    <dbReference type="NCBI Taxonomy" id="1314670"/>
    <lineage>
        <taxon>Eukaryota</taxon>
        <taxon>Fungi</taxon>
        <taxon>Dikarya</taxon>
        <taxon>Ascomycota</taxon>
        <taxon>Pezizomycotina</taxon>
        <taxon>Dothideomycetes</taxon>
        <taxon>Pleosporomycetidae</taxon>
        <taxon>Mytilinidiales</taxon>
        <taxon>Argynnaceae</taxon>
        <taxon>Lepidopterella</taxon>
    </lineage>
</organism>
<evidence type="ECO:0000313" key="3">
    <source>
        <dbReference type="Proteomes" id="UP000250266"/>
    </source>
</evidence>
<protein>
    <recommendedName>
        <fullName evidence="4">C2H2-type domain-containing protein</fullName>
    </recommendedName>
</protein>
<dbReference type="PANTHER" id="PTHR38166:SF1">
    <property type="entry name" value="C2H2-TYPE DOMAIN-CONTAINING PROTEIN"/>
    <property type="match status" value="1"/>
</dbReference>
<feature type="compositionally biased region" description="Low complexity" evidence="1">
    <location>
        <begin position="73"/>
        <end position="86"/>
    </location>
</feature>
<feature type="region of interest" description="Disordered" evidence="1">
    <location>
        <begin position="194"/>
        <end position="268"/>
    </location>
</feature>
<name>A0A8E2DYY9_9PEZI</name>
<feature type="compositionally biased region" description="Low complexity" evidence="1">
    <location>
        <begin position="199"/>
        <end position="222"/>
    </location>
</feature>
<feature type="compositionally biased region" description="Basic and acidic residues" evidence="1">
    <location>
        <begin position="7"/>
        <end position="28"/>
    </location>
</feature>
<dbReference type="OrthoDB" id="3799363at2759"/>
<evidence type="ECO:0000256" key="1">
    <source>
        <dbReference type="SAM" id="MobiDB-lite"/>
    </source>
</evidence>
<dbReference type="AlphaFoldDB" id="A0A8E2DYY9"/>
<dbReference type="PANTHER" id="PTHR38166">
    <property type="entry name" value="C2H2-TYPE DOMAIN-CONTAINING PROTEIN-RELATED"/>
    <property type="match status" value="1"/>
</dbReference>
<feature type="compositionally biased region" description="Acidic residues" evidence="1">
    <location>
        <begin position="120"/>
        <end position="140"/>
    </location>
</feature>
<feature type="compositionally biased region" description="Basic and acidic residues" evidence="1">
    <location>
        <begin position="142"/>
        <end position="151"/>
    </location>
</feature>
<feature type="compositionally biased region" description="Polar residues" evidence="1">
    <location>
        <begin position="431"/>
        <end position="450"/>
    </location>
</feature>
<feature type="compositionally biased region" description="Basic and acidic residues" evidence="1">
    <location>
        <begin position="559"/>
        <end position="572"/>
    </location>
</feature>
<proteinExistence type="predicted"/>
<feature type="compositionally biased region" description="Low complexity" evidence="1">
    <location>
        <begin position="459"/>
        <end position="472"/>
    </location>
</feature>
<dbReference type="EMBL" id="KV745544">
    <property type="protein sequence ID" value="OCK74158.1"/>
    <property type="molecule type" value="Genomic_DNA"/>
</dbReference>
<evidence type="ECO:0008006" key="4">
    <source>
        <dbReference type="Google" id="ProtNLM"/>
    </source>
</evidence>
<dbReference type="Proteomes" id="UP000250266">
    <property type="component" value="Unassembled WGS sequence"/>
</dbReference>
<gene>
    <name evidence="2" type="ORF">K432DRAFT_410093</name>
</gene>